<feature type="signal peptide" evidence="1">
    <location>
        <begin position="1"/>
        <end position="36"/>
    </location>
</feature>
<accession>A0ABY1ZHZ1</accession>
<organism evidence="3 4">
    <name type="scientific">Marinobacter halodurans</name>
    <dbReference type="NCBI Taxonomy" id="2528979"/>
    <lineage>
        <taxon>Bacteria</taxon>
        <taxon>Pseudomonadati</taxon>
        <taxon>Pseudomonadota</taxon>
        <taxon>Gammaproteobacteria</taxon>
        <taxon>Pseudomonadales</taxon>
        <taxon>Marinobacteraceae</taxon>
        <taxon>Marinobacter</taxon>
    </lineage>
</organism>
<evidence type="ECO:0000256" key="1">
    <source>
        <dbReference type="SAM" id="SignalP"/>
    </source>
</evidence>
<dbReference type="RefSeq" id="WP_131483285.1">
    <property type="nucleotide sequence ID" value="NZ_SJDL01000034.1"/>
</dbReference>
<gene>
    <name evidence="3" type="ORF">EZI54_18080</name>
</gene>
<dbReference type="Gene3D" id="3.40.190.10">
    <property type="entry name" value="Periplasmic binding protein-like II"/>
    <property type="match status" value="2"/>
</dbReference>
<reference evidence="3 4" key="1">
    <citation type="submission" date="2019-02" db="EMBL/GenBank/DDBJ databases">
        <title>Marinobacter halodurans sp. nov., a marine bacterium isolated from sea tidal flat.</title>
        <authorList>
            <person name="Yoo Y."/>
            <person name="Lee D.W."/>
            <person name="Kim B.S."/>
            <person name="Kim J.-J."/>
        </authorList>
    </citation>
    <scope>NUCLEOTIDE SEQUENCE [LARGE SCALE GENOMIC DNA]</scope>
    <source>
        <strain evidence="3 4">YJ-S3-2</strain>
    </source>
</reference>
<dbReference type="PANTHER" id="PTHR38834:SF3">
    <property type="entry name" value="SOLUTE-BINDING PROTEIN FAMILY 3_N-TERMINAL DOMAIN-CONTAINING PROTEIN"/>
    <property type="match status" value="1"/>
</dbReference>
<dbReference type="SMART" id="SM00062">
    <property type="entry name" value="PBPb"/>
    <property type="match status" value="1"/>
</dbReference>
<dbReference type="EMBL" id="SJDL01000034">
    <property type="protein sequence ID" value="TBW50549.1"/>
    <property type="molecule type" value="Genomic_DNA"/>
</dbReference>
<feature type="domain" description="Solute-binding protein family 3/N-terminal" evidence="2">
    <location>
        <begin position="40"/>
        <end position="266"/>
    </location>
</feature>
<dbReference type="PANTHER" id="PTHR38834">
    <property type="entry name" value="PERIPLASMIC SUBSTRATE BINDING PROTEIN FAMILY 3"/>
    <property type="match status" value="1"/>
</dbReference>
<sequence length="266" mass="29521">MPTSTGTGCAGIVTGQARFGLALLLMCLLAAPAARADNTLFRIFTENYPPYNVSETGKNFAHKREDIGGICTEMVEALMANTPYKYEMKMRDWSFAYRWVQEHKNHALFCTARTDDREDQFQWVGPLASIRWTLFAAPDSNIKLKSLEDAKDMKIAGYKGDVMTDYLLKKGFNVTASVTDEQNPRRLVLGQVDLWVTDGLVGPLVAKENGDIAGLRPVLVFRETPMYLAVSNQTDPALVAKLQAGLDKAREDGTIDAIKERYGIGD</sequence>
<dbReference type="InterPro" id="IPR001638">
    <property type="entry name" value="Solute-binding_3/MltF_N"/>
</dbReference>
<evidence type="ECO:0000259" key="2">
    <source>
        <dbReference type="SMART" id="SM00062"/>
    </source>
</evidence>
<protein>
    <submittedName>
        <fullName evidence="3">Transporter substrate-binding domain-containing protein</fullName>
    </submittedName>
</protein>
<evidence type="ECO:0000313" key="3">
    <source>
        <dbReference type="EMBL" id="TBW50549.1"/>
    </source>
</evidence>
<name>A0ABY1ZHZ1_9GAMM</name>
<dbReference type="Proteomes" id="UP000313645">
    <property type="component" value="Unassembled WGS sequence"/>
</dbReference>
<proteinExistence type="predicted"/>
<dbReference type="Pfam" id="PF00497">
    <property type="entry name" value="SBP_bac_3"/>
    <property type="match status" value="1"/>
</dbReference>
<comment type="caution">
    <text evidence="3">The sequence shown here is derived from an EMBL/GenBank/DDBJ whole genome shotgun (WGS) entry which is preliminary data.</text>
</comment>
<keyword evidence="1" id="KW-0732">Signal</keyword>
<keyword evidence="4" id="KW-1185">Reference proteome</keyword>
<feature type="chain" id="PRO_5047271727" evidence="1">
    <location>
        <begin position="37"/>
        <end position="266"/>
    </location>
</feature>
<evidence type="ECO:0000313" key="4">
    <source>
        <dbReference type="Proteomes" id="UP000313645"/>
    </source>
</evidence>
<dbReference type="SUPFAM" id="SSF53850">
    <property type="entry name" value="Periplasmic binding protein-like II"/>
    <property type="match status" value="1"/>
</dbReference>